<dbReference type="Gene3D" id="2.170.270.10">
    <property type="entry name" value="SET domain"/>
    <property type="match status" value="1"/>
</dbReference>
<comment type="caution">
    <text evidence="2">The sequence shown here is derived from an EMBL/GenBank/DDBJ whole genome shotgun (WGS) entry which is preliminary data.</text>
</comment>
<dbReference type="Pfam" id="PF00856">
    <property type="entry name" value="SET"/>
    <property type="match status" value="1"/>
</dbReference>
<dbReference type="InterPro" id="IPR001214">
    <property type="entry name" value="SET_dom"/>
</dbReference>
<dbReference type="AlphaFoldDB" id="A0A4R0R0Y1"/>
<feature type="domain" description="SET" evidence="1">
    <location>
        <begin position="39"/>
        <end position="74"/>
    </location>
</feature>
<evidence type="ECO:0000259" key="1">
    <source>
        <dbReference type="Pfam" id="PF00856"/>
    </source>
</evidence>
<dbReference type="EMBL" id="RWJN01000596">
    <property type="protein sequence ID" value="TCD60442.1"/>
    <property type="molecule type" value="Genomic_DNA"/>
</dbReference>
<reference evidence="2 3" key="1">
    <citation type="submission" date="2018-11" db="EMBL/GenBank/DDBJ databases">
        <title>Genome assembly of Steccherinum ochraceum LE-BIN_3174, the white-rot fungus of the Steccherinaceae family (The Residual Polyporoid clade, Polyporales, Basidiomycota).</title>
        <authorList>
            <person name="Fedorova T.V."/>
            <person name="Glazunova O.A."/>
            <person name="Landesman E.O."/>
            <person name="Moiseenko K.V."/>
            <person name="Psurtseva N.V."/>
            <person name="Savinova O.S."/>
            <person name="Shakhova N.V."/>
            <person name="Tyazhelova T.V."/>
            <person name="Vasina D.V."/>
        </authorList>
    </citation>
    <scope>NUCLEOTIDE SEQUENCE [LARGE SCALE GENOMIC DNA]</scope>
    <source>
        <strain evidence="2 3">LE-BIN_3174</strain>
    </source>
</reference>
<evidence type="ECO:0000313" key="2">
    <source>
        <dbReference type="EMBL" id="TCD60442.1"/>
    </source>
</evidence>
<dbReference type="SUPFAM" id="SSF82199">
    <property type="entry name" value="SET domain"/>
    <property type="match status" value="1"/>
</dbReference>
<proteinExistence type="predicted"/>
<dbReference type="Proteomes" id="UP000292702">
    <property type="component" value="Unassembled WGS sequence"/>
</dbReference>
<dbReference type="OrthoDB" id="5945798at2759"/>
<organism evidence="2 3">
    <name type="scientific">Steccherinum ochraceum</name>
    <dbReference type="NCBI Taxonomy" id="92696"/>
    <lineage>
        <taxon>Eukaryota</taxon>
        <taxon>Fungi</taxon>
        <taxon>Dikarya</taxon>
        <taxon>Basidiomycota</taxon>
        <taxon>Agaricomycotina</taxon>
        <taxon>Agaricomycetes</taxon>
        <taxon>Polyporales</taxon>
        <taxon>Steccherinaceae</taxon>
        <taxon>Steccherinum</taxon>
    </lineage>
</organism>
<keyword evidence="3" id="KW-1185">Reference proteome</keyword>
<dbReference type="InterPro" id="IPR046341">
    <property type="entry name" value="SET_dom_sf"/>
</dbReference>
<gene>
    <name evidence="2" type="ORF">EIP91_010059</name>
</gene>
<evidence type="ECO:0000313" key="3">
    <source>
        <dbReference type="Proteomes" id="UP000292702"/>
    </source>
</evidence>
<name>A0A4R0R0Y1_9APHY</name>
<protein>
    <recommendedName>
        <fullName evidence="1">SET domain-containing protein</fullName>
    </recommendedName>
</protein>
<accession>A0A4R0R0Y1</accession>
<sequence>MSPILGKVWTNGVASSEIDSREEGLPGARYSIVCDDLTRLNHSCGPNTHKYSHMPSFSVHLRAMRGIKKDEEITAASCDPDASYATRRAHLARLGIRYTCPACVKPATSDVRHDRIRTIFGGYGTSGSETKNFKLPKSTSVEAVVDGLNLVEAEGLQGTAAYSLGLYLMMLAYSANRDMTNAQMRARRYCTWRLAIDGTDMDEVAEELVQAVERIQKS</sequence>
<dbReference type="STRING" id="92696.A0A4R0R0Y1"/>